<evidence type="ECO:0000256" key="2">
    <source>
        <dbReference type="ARBA" id="ARBA00022741"/>
    </source>
</evidence>
<dbReference type="Pfam" id="PF00005">
    <property type="entry name" value="ABC_tran"/>
    <property type="match status" value="1"/>
</dbReference>
<dbReference type="InterPro" id="IPR003593">
    <property type="entry name" value="AAA+_ATPase"/>
</dbReference>
<dbReference type="FunFam" id="3.40.50.300:FF:000032">
    <property type="entry name" value="Export ABC transporter ATP-binding protein"/>
    <property type="match status" value="1"/>
</dbReference>
<evidence type="ECO:0000256" key="1">
    <source>
        <dbReference type="ARBA" id="ARBA00022448"/>
    </source>
</evidence>
<evidence type="ECO:0000259" key="5">
    <source>
        <dbReference type="PROSITE" id="PS50893"/>
    </source>
</evidence>
<dbReference type="GO" id="GO:0005886">
    <property type="term" value="C:plasma membrane"/>
    <property type="evidence" value="ECO:0007669"/>
    <property type="project" value="TreeGrafter"/>
</dbReference>
<evidence type="ECO:0000256" key="4">
    <source>
        <dbReference type="ARBA" id="ARBA00038388"/>
    </source>
</evidence>
<comment type="similarity">
    <text evidence="4">Belongs to the ABC transporter superfamily. Macrolide exporter (TC 3.A.1.122) family.</text>
</comment>
<dbReference type="InterPro" id="IPR003439">
    <property type="entry name" value="ABC_transporter-like_ATP-bd"/>
</dbReference>
<gene>
    <name evidence="6" type="ORF">ELE36_06635</name>
</gene>
<dbReference type="InterPro" id="IPR015854">
    <property type="entry name" value="ABC_transpr_LolD-like"/>
</dbReference>
<sequence length="232" mass="24971">MINLRDIRKTYPSPAGAFVALADINLVIQRGEFVAIVGQSGSGKSTLLNLLAGIDHPSSGEIVIDGHALHALSEKSLSLWRGRSVGIVFQFFQLLPTLTAAENVMLPMDFVNRWPKNERRARALALLDRLGVAEQADKLPSALSGGQQQRVAVARALANEPAILLADEPTGNLDSRTSQSLLALLVDLVHDGQTVVMVTHEHAAMRHATRTITLVDGRIVENESACAEPAHV</sequence>
<dbReference type="GO" id="GO:0005524">
    <property type="term" value="F:ATP binding"/>
    <property type="evidence" value="ECO:0007669"/>
    <property type="project" value="UniProtKB-KW"/>
</dbReference>
<dbReference type="Gene3D" id="3.40.50.300">
    <property type="entry name" value="P-loop containing nucleotide triphosphate hydrolases"/>
    <property type="match status" value="1"/>
</dbReference>
<evidence type="ECO:0000256" key="3">
    <source>
        <dbReference type="ARBA" id="ARBA00022840"/>
    </source>
</evidence>
<dbReference type="GO" id="GO:0022857">
    <property type="term" value="F:transmembrane transporter activity"/>
    <property type="evidence" value="ECO:0007669"/>
    <property type="project" value="TreeGrafter"/>
</dbReference>
<feature type="domain" description="ABC transporter" evidence="5">
    <location>
        <begin position="2"/>
        <end position="232"/>
    </location>
</feature>
<accession>A0A411HQ30</accession>
<dbReference type="PROSITE" id="PS00211">
    <property type="entry name" value="ABC_TRANSPORTER_1"/>
    <property type="match status" value="1"/>
</dbReference>
<keyword evidence="7" id="KW-1185">Reference proteome</keyword>
<dbReference type="PROSITE" id="PS50893">
    <property type="entry name" value="ABC_TRANSPORTER_2"/>
    <property type="match status" value="1"/>
</dbReference>
<proteinExistence type="inferred from homology"/>
<evidence type="ECO:0000313" key="6">
    <source>
        <dbReference type="EMBL" id="QBB72598.1"/>
    </source>
</evidence>
<reference evidence="6 7" key="1">
    <citation type="submission" date="2019-01" db="EMBL/GenBank/DDBJ databases">
        <title>Pseudolysobacter antarctica gen. nov., sp. nov., isolated from Fildes Peninsula, Antarctica.</title>
        <authorList>
            <person name="Wei Z."/>
            <person name="Peng F."/>
        </authorList>
    </citation>
    <scope>NUCLEOTIDE SEQUENCE [LARGE SCALE GENOMIC DNA]</scope>
    <source>
        <strain evidence="6 7">AQ6-296</strain>
    </source>
</reference>
<dbReference type="InterPro" id="IPR017871">
    <property type="entry name" value="ABC_transporter-like_CS"/>
</dbReference>
<dbReference type="InterPro" id="IPR027417">
    <property type="entry name" value="P-loop_NTPase"/>
</dbReference>
<dbReference type="GO" id="GO:1902495">
    <property type="term" value="C:transmembrane transporter complex"/>
    <property type="evidence" value="ECO:0007669"/>
    <property type="project" value="UniProtKB-ARBA"/>
</dbReference>
<dbReference type="CDD" id="cd03255">
    <property type="entry name" value="ABC_MJ0796_LolCDE_FtsE"/>
    <property type="match status" value="1"/>
</dbReference>
<name>A0A411HQ30_9GAMM</name>
<dbReference type="GO" id="GO:0016887">
    <property type="term" value="F:ATP hydrolysis activity"/>
    <property type="evidence" value="ECO:0007669"/>
    <property type="project" value="InterPro"/>
</dbReference>
<dbReference type="SMART" id="SM00382">
    <property type="entry name" value="AAA"/>
    <property type="match status" value="1"/>
</dbReference>
<dbReference type="EMBL" id="CP035704">
    <property type="protein sequence ID" value="QBB72598.1"/>
    <property type="molecule type" value="Genomic_DNA"/>
</dbReference>
<keyword evidence="2" id="KW-0547">Nucleotide-binding</keyword>
<keyword evidence="3 6" id="KW-0067">ATP-binding</keyword>
<evidence type="ECO:0000313" key="7">
    <source>
        <dbReference type="Proteomes" id="UP000291562"/>
    </source>
</evidence>
<dbReference type="Proteomes" id="UP000291562">
    <property type="component" value="Chromosome"/>
</dbReference>
<dbReference type="InterPro" id="IPR017911">
    <property type="entry name" value="MacB-like_ATP-bd"/>
</dbReference>
<dbReference type="SUPFAM" id="SSF52540">
    <property type="entry name" value="P-loop containing nucleoside triphosphate hydrolases"/>
    <property type="match status" value="1"/>
</dbReference>
<dbReference type="AlphaFoldDB" id="A0A411HQ30"/>
<protein>
    <submittedName>
        <fullName evidence="6">ABC transporter ATP-binding protein</fullName>
    </submittedName>
</protein>
<organism evidence="6 7">
    <name type="scientific">Pseudolysobacter antarcticus</name>
    <dbReference type="NCBI Taxonomy" id="2511995"/>
    <lineage>
        <taxon>Bacteria</taxon>
        <taxon>Pseudomonadati</taxon>
        <taxon>Pseudomonadota</taxon>
        <taxon>Gammaproteobacteria</taxon>
        <taxon>Lysobacterales</taxon>
        <taxon>Rhodanobacteraceae</taxon>
        <taxon>Pseudolysobacter</taxon>
    </lineage>
</organism>
<dbReference type="PANTHER" id="PTHR24220">
    <property type="entry name" value="IMPORT ATP-BINDING PROTEIN"/>
    <property type="match status" value="1"/>
</dbReference>
<dbReference type="KEGG" id="xbc:ELE36_06635"/>
<dbReference type="OrthoDB" id="9802264at2"/>
<keyword evidence="1" id="KW-0813">Transport</keyword>